<dbReference type="EMBL" id="JAEDAK010000002">
    <property type="protein sequence ID" value="MBH9576135.1"/>
    <property type="molecule type" value="Genomic_DNA"/>
</dbReference>
<reference evidence="3" key="1">
    <citation type="submission" date="2020-12" db="EMBL/GenBank/DDBJ databases">
        <title>The genome sequence of Inhella sp. 1Y17.</title>
        <authorList>
            <person name="Liu Y."/>
        </authorList>
    </citation>
    <scope>NUCLEOTIDE SEQUENCE</scope>
    <source>
        <strain evidence="3">1Y17</strain>
    </source>
</reference>
<dbReference type="InterPro" id="IPR011049">
    <property type="entry name" value="Serralysin-like_metalloprot_C"/>
</dbReference>
<sequence length="1494" mass="159275">MFNEKDFDRFAVAGNTPASWGGAEAMKQGASTVTSPPRLTEDARTIKGELSVSGEVDLVSVYLQRDRVYNFVWSGIPGMSVKLMDAGLQPAAVQFSGSSIQVPTSGEYYLAVSASNGATGAYTLAAPNYTGVIPSLEGLAALRNASGQLELLLRFNEPVLLGTGSLTLEVRGDGKSAPQKLTISTAFANGIRVEGSNVYVPLNFAIRPDAEFDLKLSRGFVENIAGRDFANDTSTWTFRTPKGPAMPDDHGNERDLATLLTPEGVIPGALDYFGDRDVFRAELKAGYYYQFVMVKVAADAAAYPQMFAQDSMGKQLPSHSFRTTNTAVWEFVAEQTGTVYITPGFVRLAGETPESYLGSYRMQLTELGDDRPPGQVDTMALGGNALSGRMDHILDEEKFRITLVQGETYALILRPKGTEGPPQTDLRVIDPGGKLIAKLESAESDKSTVLSFVAALSGTHFVTLGASWIGDYQISAVRTSSQPQDDYPLDRPGLISLGDQLNPGRVEIPGDIDYFEVRLQAGMNYGLNVSLPSSGDLKGVMLKLSLPSGEVFHPGFQFSPSGQSLYFQAPVDGLFKLALQARQGEYGNYSLGVYSLPIRDDVRQGASSPLQVGKQHAGDIEYFGDTDRYAVSLVAGIEYLLSANPASTFGSQAVNPILRLRGPDSTMIAENDDFGGKSSSAHIFYRAPASGTYYLDVSGTKQSSGAYQVSAMDVQSVDTFPRDDDGLGRSLDLGEPLQGEIEWSRDTDIFSFRPVAGYGYEIRIAGAGTNPLGAVKVSLKLGTNFLQQMTSAQAEANGDIVMRWKASQTDYHLVIVEGLNGSAGGYRIVFDEADLRGPTLVGSRPMDNATQLARNSSFEFDFSEPIRAGAGSFRLYGQSGNLLQTLDARDSARVEWMGSKVVLRPKDELPLGASVYWLIDEGAVTDSSGNRFAGVQDRTALSFTTVTSDDHAARSAGSGRVLVNERAANGRVEAARDVDWFQVELKAGAQYSFQLTPSGFGRDAIPALSLVDPFLQAIAATTSQLSDGSRVLSHAATYTGTYFIAVAAGTGLGSYQVSAREMDQRPPALKSLDLAALTVPAARNTNLALLFDEPIKAGSGAIELRNLTTGELRTIAASDSRQVSVDGNKLIVNPGADLTPGRYELGLTAGAVLDLDGNALLGLAKAPGQDFSVSAVNGAPTASGLQRELMEDASFSGSVAYAKDPDGDTLSYHLVAPAEYGEATLTTSGTLTYKPPVNWNGQQVLQLSARDGMGAEVRFPVTLTVWSVQDQFKGTAGADRMPGFPGWDNYFAMEGDDWVEPGKGNDQIDGGSGLDHVVLSGPRSEHQLQAVGQSWTVRHPSDGTKKLVQVERVHFSDLAVALDLHGAAGMAARVVGAVFGPSFLTNRELMGLAIQAADQGLGTEELVRLALAQPLFKQLAGGDSASALVGHVFNNVVGRSAQAEELRHFSDLIESGSQSAAALVSQACLLELTAIQINLIGLFQQGLEYEPVGP</sequence>
<keyword evidence="1" id="KW-0732">Signal</keyword>
<dbReference type="RefSeq" id="WP_198109740.1">
    <property type="nucleotide sequence ID" value="NZ_JAEDAK010000002.1"/>
</dbReference>
<keyword evidence="4" id="KW-1185">Reference proteome</keyword>
<accession>A0A931J4R5</accession>
<name>A0A931J4R5_9BURK</name>
<dbReference type="Pfam" id="PF13205">
    <property type="entry name" value="Big_5"/>
    <property type="match status" value="2"/>
</dbReference>
<evidence type="ECO:0000313" key="3">
    <source>
        <dbReference type="EMBL" id="MBH9576135.1"/>
    </source>
</evidence>
<protein>
    <submittedName>
        <fullName evidence="3">Ig-like domain-containing protein</fullName>
    </submittedName>
</protein>
<evidence type="ECO:0000313" key="4">
    <source>
        <dbReference type="Proteomes" id="UP000613266"/>
    </source>
</evidence>
<gene>
    <name evidence="3" type="ORF">I7X39_04365</name>
</gene>
<dbReference type="Pfam" id="PF17963">
    <property type="entry name" value="Big_9"/>
    <property type="match status" value="1"/>
</dbReference>
<proteinExistence type="predicted"/>
<dbReference type="Gene3D" id="2.60.120.380">
    <property type="match status" value="3"/>
</dbReference>
<feature type="domain" description="SbsA Ig-like" evidence="2">
    <location>
        <begin position="836"/>
        <end position="945"/>
    </location>
</feature>
<comment type="caution">
    <text evidence="3">The sequence shown here is derived from an EMBL/GenBank/DDBJ whole genome shotgun (WGS) entry which is preliminary data.</text>
</comment>
<evidence type="ECO:0000256" key="1">
    <source>
        <dbReference type="ARBA" id="ARBA00022729"/>
    </source>
</evidence>
<organism evidence="3 4">
    <name type="scientific">Inhella proteolytica</name>
    <dbReference type="NCBI Taxonomy" id="2795029"/>
    <lineage>
        <taxon>Bacteria</taxon>
        <taxon>Pseudomonadati</taxon>
        <taxon>Pseudomonadota</taxon>
        <taxon>Betaproteobacteria</taxon>
        <taxon>Burkholderiales</taxon>
        <taxon>Sphaerotilaceae</taxon>
        <taxon>Inhella</taxon>
    </lineage>
</organism>
<feature type="domain" description="SbsA Ig-like" evidence="2">
    <location>
        <begin position="1063"/>
        <end position="1162"/>
    </location>
</feature>
<dbReference type="SUPFAM" id="SSF51120">
    <property type="entry name" value="beta-Roll"/>
    <property type="match status" value="1"/>
</dbReference>
<dbReference type="InterPro" id="IPR032812">
    <property type="entry name" value="SbsA_Ig"/>
</dbReference>
<dbReference type="Gene3D" id="2.150.10.10">
    <property type="entry name" value="Serralysin-like metalloprotease, C-terminal"/>
    <property type="match status" value="1"/>
</dbReference>
<evidence type="ECO:0000259" key="2">
    <source>
        <dbReference type="Pfam" id="PF13205"/>
    </source>
</evidence>
<dbReference type="Proteomes" id="UP000613266">
    <property type="component" value="Unassembled WGS sequence"/>
</dbReference>